<accession>A0A2P6QRJ4</accession>
<organism evidence="1 2">
    <name type="scientific">Rosa chinensis</name>
    <name type="common">China rose</name>
    <dbReference type="NCBI Taxonomy" id="74649"/>
    <lineage>
        <taxon>Eukaryota</taxon>
        <taxon>Viridiplantae</taxon>
        <taxon>Streptophyta</taxon>
        <taxon>Embryophyta</taxon>
        <taxon>Tracheophyta</taxon>
        <taxon>Spermatophyta</taxon>
        <taxon>Magnoliopsida</taxon>
        <taxon>eudicotyledons</taxon>
        <taxon>Gunneridae</taxon>
        <taxon>Pentapetalae</taxon>
        <taxon>rosids</taxon>
        <taxon>fabids</taxon>
        <taxon>Rosales</taxon>
        <taxon>Rosaceae</taxon>
        <taxon>Rosoideae</taxon>
        <taxon>Rosoideae incertae sedis</taxon>
        <taxon>Rosa</taxon>
    </lineage>
</organism>
<dbReference type="AlphaFoldDB" id="A0A2P6QRJ4"/>
<comment type="caution">
    <text evidence="1">The sequence shown here is derived from an EMBL/GenBank/DDBJ whole genome shotgun (WGS) entry which is preliminary data.</text>
</comment>
<name>A0A2P6QRJ4_ROSCH</name>
<keyword evidence="2" id="KW-1185">Reference proteome</keyword>
<dbReference type="Gramene" id="PRQ36768">
    <property type="protein sequence ID" value="PRQ36768"/>
    <property type="gene ID" value="RchiOBHm_Chr4g0395231"/>
</dbReference>
<evidence type="ECO:0000313" key="1">
    <source>
        <dbReference type="EMBL" id="PRQ36768.1"/>
    </source>
</evidence>
<protein>
    <submittedName>
        <fullName evidence="1">Uncharacterized protein</fullName>
    </submittedName>
</protein>
<proteinExistence type="predicted"/>
<reference evidence="1 2" key="1">
    <citation type="journal article" date="2018" name="Nat. Genet.">
        <title>The Rosa genome provides new insights in the design of modern roses.</title>
        <authorList>
            <person name="Bendahmane M."/>
        </authorList>
    </citation>
    <scope>NUCLEOTIDE SEQUENCE [LARGE SCALE GENOMIC DNA]</scope>
    <source>
        <strain evidence="2">cv. Old Blush</strain>
    </source>
</reference>
<sequence length="51" mass="6234">MYLHSSSCNPHHRPLHHTVSRNYYGLPQLLLVLQIIRFIFDLERPEKWTIY</sequence>
<evidence type="ECO:0000313" key="2">
    <source>
        <dbReference type="Proteomes" id="UP000238479"/>
    </source>
</evidence>
<gene>
    <name evidence="1" type="ORF">RchiOBHm_Chr4g0395231</name>
</gene>
<dbReference type="EMBL" id="PDCK01000042">
    <property type="protein sequence ID" value="PRQ36768.1"/>
    <property type="molecule type" value="Genomic_DNA"/>
</dbReference>
<dbReference type="Proteomes" id="UP000238479">
    <property type="component" value="Chromosome 4"/>
</dbReference>